<evidence type="ECO:0000256" key="1">
    <source>
        <dbReference type="SAM" id="Phobius"/>
    </source>
</evidence>
<reference evidence="2 3" key="1">
    <citation type="submission" date="2016-11" db="EMBL/GenBank/DDBJ databases">
        <authorList>
            <person name="Jaros S."/>
            <person name="Januszkiewicz K."/>
            <person name="Wedrychowicz H."/>
        </authorList>
    </citation>
    <scope>NUCLEOTIDE SEQUENCE [LARGE SCALE GENOMIC DNA]</scope>
    <source>
        <strain evidence="2 3">DSM 10068</strain>
    </source>
</reference>
<name>A0A1M5ZEU4_9FIRM</name>
<dbReference type="EMBL" id="FQXV01000018">
    <property type="protein sequence ID" value="SHI22785.1"/>
    <property type="molecule type" value="Genomic_DNA"/>
</dbReference>
<dbReference type="Pfam" id="PF18975">
    <property type="entry name" value="DUF5711"/>
    <property type="match status" value="1"/>
</dbReference>
<dbReference type="AlphaFoldDB" id="A0A1M5ZEU4"/>
<evidence type="ECO:0000313" key="2">
    <source>
        <dbReference type="EMBL" id="SHI22785.1"/>
    </source>
</evidence>
<sequence length="393" mass="41207">MAAVDEIKRKNGARKRRRAVRIISSVVVLAVVSLVAAVLVTNNGNLSLDGFKRLLGKTGGAKTADTFSYESGFNNVFADVDGGFAVASTVGIQVFDAGGNKTFTEIYEMANPALSAAGKTGVAYDLGGTALKVFDTAGILGSMTTNGKIISASLNAGGWLALCTQETGGYKASVSVYKPGAYDYTKQPPFKWSSGKGGYILSAAVSPDNKSLAVLTLTSSGSRIVFFSLDSTEEKASCALDGKLAMDLRFTDDSHVLAVGPEALVQIGTDGKNQVLADYTDKYLADYSMNGSDFTALVLSDYMVGGQGRLVTVDKNGKTLGTLETARKITSVSAQGNYLAVLYDDGLVIYDRNLKESARDDDTAGTVKTMMRSDGSALLITSHSASVFSFKAG</sequence>
<organism evidence="2 3">
    <name type="scientific">Sporobacter termitidis DSM 10068</name>
    <dbReference type="NCBI Taxonomy" id="1123282"/>
    <lineage>
        <taxon>Bacteria</taxon>
        <taxon>Bacillati</taxon>
        <taxon>Bacillota</taxon>
        <taxon>Clostridia</taxon>
        <taxon>Eubacteriales</taxon>
        <taxon>Oscillospiraceae</taxon>
        <taxon>Sporobacter</taxon>
    </lineage>
</organism>
<dbReference type="SUPFAM" id="SSF50978">
    <property type="entry name" value="WD40 repeat-like"/>
    <property type="match status" value="1"/>
</dbReference>
<keyword evidence="1" id="KW-0812">Transmembrane</keyword>
<dbReference type="InterPro" id="IPR043765">
    <property type="entry name" value="DUF5711"/>
</dbReference>
<keyword evidence="1" id="KW-0472">Membrane</keyword>
<dbReference type="OrthoDB" id="1846422at2"/>
<accession>A0A1M5ZEU4</accession>
<feature type="transmembrane region" description="Helical" evidence="1">
    <location>
        <begin position="20"/>
        <end position="40"/>
    </location>
</feature>
<gene>
    <name evidence="2" type="ORF">SAMN02745823_03645</name>
</gene>
<dbReference type="STRING" id="1123282.SAMN02745823_03645"/>
<proteinExistence type="predicted"/>
<dbReference type="InterPro" id="IPR036322">
    <property type="entry name" value="WD40_repeat_dom_sf"/>
</dbReference>
<dbReference type="Proteomes" id="UP000183995">
    <property type="component" value="Unassembled WGS sequence"/>
</dbReference>
<evidence type="ECO:0000313" key="3">
    <source>
        <dbReference type="Proteomes" id="UP000183995"/>
    </source>
</evidence>
<evidence type="ECO:0008006" key="4">
    <source>
        <dbReference type="Google" id="ProtNLM"/>
    </source>
</evidence>
<protein>
    <recommendedName>
        <fullName evidence="4">WD40 repeat domain-containing protein</fullName>
    </recommendedName>
</protein>
<dbReference type="RefSeq" id="WP_073082587.1">
    <property type="nucleotide sequence ID" value="NZ_FQXV01000018.1"/>
</dbReference>
<keyword evidence="1" id="KW-1133">Transmembrane helix</keyword>
<keyword evidence="3" id="KW-1185">Reference proteome</keyword>